<evidence type="ECO:0000313" key="2">
    <source>
        <dbReference type="Proteomes" id="UP000499080"/>
    </source>
</evidence>
<dbReference type="AlphaFoldDB" id="A0A4Y2N722"/>
<name>A0A4Y2N722_ARAVE</name>
<protein>
    <submittedName>
        <fullName evidence="1">Uncharacterized protein</fullName>
    </submittedName>
</protein>
<organism evidence="1 2">
    <name type="scientific">Araneus ventricosus</name>
    <name type="common">Orbweaver spider</name>
    <name type="synonym">Epeira ventricosa</name>
    <dbReference type="NCBI Taxonomy" id="182803"/>
    <lineage>
        <taxon>Eukaryota</taxon>
        <taxon>Metazoa</taxon>
        <taxon>Ecdysozoa</taxon>
        <taxon>Arthropoda</taxon>
        <taxon>Chelicerata</taxon>
        <taxon>Arachnida</taxon>
        <taxon>Araneae</taxon>
        <taxon>Araneomorphae</taxon>
        <taxon>Entelegynae</taxon>
        <taxon>Araneoidea</taxon>
        <taxon>Araneidae</taxon>
        <taxon>Araneus</taxon>
    </lineage>
</organism>
<dbReference type="Proteomes" id="UP000499080">
    <property type="component" value="Unassembled WGS sequence"/>
</dbReference>
<accession>A0A4Y2N722</accession>
<proteinExistence type="predicted"/>
<comment type="caution">
    <text evidence="1">The sequence shown here is derived from an EMBL/GenBank/DDBJ whole genome shotgun (WGS) entry which is preliminary data.</text>
</comment>
<keyword evidence="2" id="KW-1185">Reference proteome</keyword>
<dbReference type="EMBL" id="BGPR01008463">
    <property type="protein sequence ID" value="GBN33977.1"/>
    <property type="molecule type" value="Genomic_DNA"/>
</dbReference>
<evidence type="ECO:0000313" key="1">
    <source>
        <dbReference type="EMBL" id="GBN33977.1"/>
    </source>
</evidence>
<reference evidence="1 2" key="1">
    <citation type="journal article" date="2019" name="Sci. Rep.">
        <title>Orb-weaving spider Araneus ventricosus genome elucidates the spidroin gene catalogue.</title>
        <authorList>
            <person name="Kono N."/>
            <person name="Nakamura H."/>
            <person name="Ohtoshi R."/>
            <person name="Moran D.A.P."/>
            <person name="Shinohara A."/>
            <person name="Yoshida Y."/>
            <person name="Fujiwara M."/>
            <person name="Mori M."/>
            <person name="Tomita M."/>
            <person name="Arakawa K."/>
        </authorList>
    </citation>
    <scope>NUCLEOTIDE SEQUENCE [LARGE SCALE GENOMIC DNA]</scope>
</reference>
<gene>
    <name evidence="1" type="ORF">AVEN_239461_1</name>
</gene>
<sequence>MMIIGSSVDYVRSGGLRNVPVMEAVEHLHATTTKFSRVRNLGLTSCVLLPATSELILSTRAKIGLKIIIEDVRTKSLAGVASSS</sequence>